<dbReference type="Pfam" id="PF00497">
    <property type="entry name" value="SBP_bac_3"/>
    <property type="match status" value="1"/>
</dbReference>
<dbReference type="EMBL" id="JAKUYZ010000011">
    <property type="protein sequence ID" value="MCY7222002.1"/>
    <property type="molecule type" value="Genomic_DNA"/>
</dbReference>
<organism evidence="4 5">
    <name type="scientific">Streptococcus cristatus</name>
    <dbReference type="NCBI Taxonomy" id="45634"/>
    <lineage>
        <taxon>Bacteria</taxon>
        <taxon>Bacillati</taxon>
        <taxon>Bacillota</taxon>
        <taxon>Bacilli</taxon>
        <taxon>Lactobacillales</taxon>
        <taxon>Streptococcaceae</taxon>
        <taxon>Streptococcus</taxon>
    </lineage>
</organism>
<feature type="domain" description="Solute-binding protein family 3/N-terminal" evidence="3">
    <location>
        <begin position="52"/>
        <end position="280"/>
    </location>
</feature>
<evidence type="ECO:0000256" key="1">
    <source>
        <dbReference type="ARBA" id="ARBA00022729"/>
    </source>
</evidence>
<dbReference type="Proteomes" id="UP001208029">
    <property type="component" value="Unassembled WGS sequence"/>
</dbReference>
<feature type="transmembrane region" description="Helical" evidence="2">
    <location>
        <begin position="21"/>
        <end position="42"/>
    </location>
</feature>
<gene>
    <name evidence="4" type="ORF">MK546_07890</name>
</gene>
<proteinExistence type="predicted"/>
<evidence type="ECO:0000256" key="2">
    <source>
        <dbReference type="SAM" id="Phobius"/>
    </source>
</evidence>
<dbReference type="AlphaFoldDB" id="A0AAW5WP31"/>
<dbReference type="SMART" id="SM00062">
    <property type="entry name" value="PBPb"/>
    <property type="match status" value="1"/>
</dbReference>
<reference evidence="4" key="1">
    <citation type="journal article" date="2022" name="Med Res Arch">
        <title>Genomic identification of streptococcal strains and relation to clinical characteristics. A substudy to The Partial Oral Treatment of Endocarditis (POET) Trial.</title>
        <authorList>
            <person name="Christensen J."/>
            <person name="Jensen C."/>
            <person name="Dargis R."/>
            <person name="Nielsen X."/>
            <person name="Pries- Heje M."/>
            <person name="Wiingaard C."/>
            <person name="Ihlemann N."/>
            <person name="Gill S."/>
            <person name="Bruun N."/>
            <person name="Elming H."/>
            <person name="Povlsen J."/>
            <person name="Madsen T."/>
            <person name="Jensen K."/>
            <person name="Fuursted K."/>
            <person name="Ostergaard L."/>
            <person name="Christiansen U."/>
            <person name="Rosenvinge F."/>
            <person name="Helweg-Larsen J."/>
            <person name="Fosbol E."/>
            <person name="Kober L."/>
            <person name="Torp-Pedersen C."/>
            <person name="Tonder N."/>
            <person name="Moser C."/>
            <person name="Iversen K."/>
            <person name="Bundgaard H."/>
        </authorList>
    </citation>
    <scope>NUCLEOTIDE SEQUENCE</scope>
    <source>
        <strain evidence="4">K13014465</strain>
    </source>
</reference>
<protein>
    <submittedName>
        <fullName evidence="4">Amino acid ABC transporter substrate-binding protein</fullName>
    </submittedName>
</protein>
<dbReference type="SUPFAM" id="SSF53850">
    <property type="entry name" value="Periplasmic binding protein-like II"/>
    <property type="match status" value="1"/>
</dbReference>
<dbReference type="PANTHER" id="PTHR35936">
    <property type="entry name" value="MEMBRANE-BOUND LYTIC MUREIN TRANSGLYCOSYLASE F"/>
    <property type="match status" value="1"/>
</dbReference>
<keyword evidence="2" id="KW-0812">Transmembrane</keyword>
<reference evidence="4" key="2">
    <citation type="submission" date="2022-02" db="EMBL/GenBank/DDBJ databases">
        <authorList>
            <person name="Christensen J.J.E."/>
            <person name="Jensen C.S."/>
            <person name="Nielsen X.C."/>
            <person name="Dargis R."/>
        </authorList>
    </citation>
    <scope>NUCLEOTIDE SEQUENCE</scope>
    <source>
        <strain evidence="4">K13014465</strain>
    </source>
</reference>
<evidence type="ECO:0000313" key="4">
    <source>
        <dbReference type="EMBL" id="MCY7222002.1"/>
    </source>
</evidence>
<dbReference type="CDD" id="cd13710">
    <property type="entry name" value="PBP2_TcyK"/>
    <property type="match status" value="1"/>
</dbReference>
<evidence type="ECO:0000313" key="5">
    <source>
        <dbReference type="Proteomes" id="UP001208029"/>
    </source>
</evidence>
<keyword evidence="2" id="KW-1133">Transmembrane helix</keyword>
<keyword evidence="2" id="KW-0472">Membrane</keyword>
<keyword evidence="1" id="KW-0732">Signal</keyword>
<accession>A0AAW5WP31</accession>
<dbReference type="PANTHER" id="PTHR35936:SF19">
    <property type="entry name" value="AMINO-ACID-BINDING PROTEIN YXEM-RELATED"/>
    <property type="match status" value="1"/>
</dbReference>
<sequence>MIETCSLGGDRDMNIKKILKYTATAVVGSLAVGLLVACSSSANKDSATKKKTIEVGTVGTTKPFSYEDKDGKLTGYEIEVLREIFKGSDKYEVNFNKTKWASVFSGLDSDRYQIGANNISYSEDRAGKYLYTNPYAKNPTVLVVRKGVNIKSLDDIGGKSTEVVQGTSTAKQLEKYNEEHSSNPTTINYTDGTIQQILANLNDGRSDYKIFERITVDTIIKDQGLDNVEVIELPSDQQPYVYPILASGQEELQTFMNKRIKELYEDGTLEKLSKEFFGGTYLPDAKDIK</sequence>
<dbReference type="Gene3D" id="3.40.190.10">
    <property type="entry name" value="Periplasmic binding protein-like II"/>
    <property type="match status" value="2"/>
</dbReference>
<name>A0AAW5WP31_STRCR</name>
<dbReference type="InterPro" id="IPR001638">
    <property type="entry name" value="Solute-binding_3/MltF_N"/>
</dbReference>
<evidence type="ECO:0000259" key="3">
    <source>
        <dbReference type="SMART" id="SM00062"/>
    </source>
</evidence>
<comment type="caution">
    <text evidence="4">The sequence shown here is derived from an EMBL/GenBank/DDBJ whole genome shotgun (WGS) entry which is preliminary data.</text>
</comment>